<feature type="compositionally biased region" description="Polar residues" evidence="1">
    <location>
        <begin position="261"/>
        <end position="273"/>
    </location>
</feature>
<proteinExistence type="predicted"/>
<name>A0A0N4XFY3_NIPBR</name>
<evidence type="ECO:0000256" key="1">
    <source>
        <dbReference type="SAM" id="MobiDB-lite"/>
    </source>
</evidence>
<evidence type="ECO:0000313" key="2">
    <source>
        <dbReference type="EMBL" id="VDL64884.1"/>
    </source>
</evidence>
<feature type="compositionally biased region" description="Polar residues" evidence="1">
    <location>
        <begin position="1"/>
        <end position="13"/>
    </location>
</feature>
<feature type="region of interest" description="Disordered" evidence="1">
    <location>
        <begin position="42"/>
        <end position="66"/>
    </location>
</feature>
<feature type="region of interest" description="Disordered" evidence="1">
    <location>
        <begin position="1"/>
        <end position="30"/>
    </location>
</feature>
<dbReference type="EMBL" id="UYSL01001135">
    <property type="protein sequence ID" value="VDL64884.1"/>
    <property type="molecule type" value="Genomic_DNA"/>
</dbReference>
<reference evidence="2 3" key="2">
    <citation type="submission" date="2018-11" db="EMBL/GenBank/DDBJ databases">
        <authorList>
            <consortium name="Pathogen Informatics"/>
        </authorList>
    </citation>
    <scope>NUCLEOTIDE SEQUENCE [LARGE SCALE GENOMIC DNA]</scope>
</reference>
<feature type="compositionally biased region" description="Polar residues" evidence="1">
    <location>
        <begin position="186"/>
        <end position="214"/>
    </location>
</feature>
<keyword evidence="3" id="KW-1185">Reference proteome</keyword>
<evidence type="ECO:0000313" key="4">
    <source>
        <dbReference type="WBParaSite" id="NBR_0000143501-mRNA-1"/>
    </source>
</evidence>
<feature type="region of interest" description="Disordered" evidence="1">
    <location>
        <begin position="142"/>
        <end position="290"/>
    </location>
</feature>
<gene>
    <name evidence="2" type="ORF">NBR_LOCUS1436</name>
</gene>
<protein>
    <submittedName>
        <fullName evidence="4">Disks large-associated protein 5</fullName>
    </submittedName>
</protein>
<sequence>MKGFLYSSNTAVGRNSHRFGKSPSSDSSSSVLGERIVFDFPFEGGKESGKEESRRSGSLTRELPGLQLGRKSLSELRELRTSIDHSLIKPPVKQRQQPRRLSVTSNKESFDFRELEFDVQEQLDSPMKHNVAMAKSAFRPAIESGSDVESIDFENSSPKAVDDHESSSSSTLKDYESDFEPASDRGSLSSTASVSATGRNDSPPHSSSRKTSVARTKEYRPSTDMVPTGHSINVSRARPDVYHESSSASSQSNAIRRKITPNKQKGESLSTEKSFSEENSKVGRLSKSKSSTVESNFDLDTVPERGVVEFGTQTEELTQRSFPEFCSSNLHHVTREVLSTHLQLLKEFNRLEWTTTQEWNAILDDIRQKYDGPSTQKLKALIDRRLHARPEPF</sequence>
<dbReference type="AlphaFoldDB" id="A0A0N4XFY3"/>
<dbReference type="WBParaSite" id="NBR_0000143501-mRNA-1">
    <property type="protein sequence ID" value="NBR_0000143501-mRNA-1"/>
    <property type="gene ID" value="NBR_0000143501"/>
</dbReference>
<dbReference type="OMA" id="MEYAAVC"/>
<reference evidence="4" key="1">
    <citation type="submission" date="2017-02" db="UniProtKB">
        <authorList>
            <consortium name="WormBaseParasite"/>
        </authorList>
    </citation>
    <scope>IDENTIFICATION</scope>
</reference>
<accession>A0A0N4XFY3</accession>
<organism evidence="4">
    <name type="scientific">Nippostrongylus brasiliensis</name>
    <name type="common">Rat hookworm</name>
    <dbReference type="NCBI Taxonomy" id="27835"/>
    <lineage>
        <taxon>Eukaryota</taxon>
        <taxon>Metazoa</taxon>
        <taxon>Ecdysozoa</taxon>
        <taxon>Nematoda</taxon>
        <taxon>Chromadorea</taxon>
        <taxon>Rhabditida</taxon>
        <taxon>Rhabditina</taxon>
        <taxon>Rhabditomorpha</taxon>
        <taxon>Strongyloidea</taxon>
        <taxon>Heligmosomidae</taxon>
        <taxon>Nippostrongylus</taxon>
    </lineage>
</organism>
<feature type="compositionally biased region" description="Basic and acidic residues" evidence="1">
    <location>
        <begin position="44"/>
        <end position="55"/>
    </location>
</feature>
<evidence type="ECO:0000313" key="3">
    <source>
        <dbReference type="Proteomes" id="UP000271162"/>
    </source>
</evidence>
<dbReference type="Proteomes" id="UP000271162">
    <property type="component" value="Unassembled WGS sequence"/>
</dbReference>